<dbReference type="AlphaFoldDB" id="A0A940DPZ1"/>
<keyword evidence="6" id="KW-0326">Glycosidase</keyword>
<evidence type="ECO:0000256" key="5">
    <source>
        <dbReference type="ARBA" id="ARBA00022801"/>
    </source>
</evidence>
<evidence type="ECO:0000256" key="2">
    <source>
        <dbReference type="ARBA" id="ARBA00007951"/>
    </source>
</evidence>
<dbReference type="EMBL" id="JADILV010000003">
    <property type="protein sequence ID" value="MBO8482539.1"/>
    <property type="molecule type" value="Genomic_DNA"/>
</dbReference>
<evidence type="ECO:0000259" key="8">
    <source>
        <dbReference type="Pfam" id="PF01120"/>
    </source>
</evidence>
<protein>
    <recommendedName>
        <fullName evidence="3">alpha-L-fucosidase</fullName>
        <ecNumber evidence="3">3.2.1.51</ecNumber>
    </recommendedName>
</protein>
<evidence type="ECO:0000256" key="6">
    <source>
        <dbReference type="ARBA" id="ARBA00023295"/>
    </source>
</evidence>
<sequence>MKFGNILLASLALVPMMSLPLDAETPEQKAERMEWFSRAKLGIFIHWGIYSKGETSESWAFHNGTISIEDYMKQREAFTAANYDPAYWARLIKESGARYTVITTKHHDGFALWDTKAGDDSAVKNSPAGRDVLAPFAEEVRKQGLKLGFYFSLIDWPRDDYPIIYRNGPAKYDIHKEPKRWQHFVDFNFAQLRELNAWKPDLYWFDGDWEQTAGDWRAKEIVEMLRETNPGVIVNSRIQGYGDYATPELGVPVTRPESQWWETCMTMNDSWGYRISDTDYKSDMVLLRMLVDCISLGGNLLLDIGPRADGTIPDEQVAILKEFGRWTSKHAEAIYDTKAGIPAGHVQAYTSLSLDSKTLYLYLPYRPNESIELKGLKSRIKDIRVVGSDVKLDWVRYNDISWSEVPGVCYIDVPEDVLDEKITVLAVDLEEPLVLYRGSGQVLSFNDYDD</sequence>
<dbReference type="InterPro" id="IPR016286">
    <property type="entry name" value="FUC_metazoa-typ"/>
</dbReference>
<dbReference type="InterPro" id="IPR000933">
    <property type="entry name" value="Glyco_hydro_29"/>
</dbReference>
<dbReference type="PRINTS" id="PR00741">
    <property type="entry name" value="GLHYDRLASE29"/>
</dbReference>
<dbReference type="GO" id="GO:0004560">
    <property type="term" value="F:alpha-L-fucosidase activity"/>
    <property type="evidence" value="ECO:0007669"/>
    <property type="project" value="InterPro"/>
</dbReference>
<dbReference type="Proteomes" id="UP000725002">
    <property type="component" value="Unassembled WGS sequence"/>
</dbReference>
<dbReference type="GO" id="GO:0006004">
    <property type="term" value="P:fucose metabolic process"/>
    <property type="evidence" value="ECO:0007669"/>
    <property type="project" value="InterPro"/>
</dbReference>
<evidence type="ECO:0000256" key="4">
    <source>
        <dbReference type="ARBA" id="ARBA00022729"/>
    </source>
</evidence>
<reference evidence="9" key="2">
    <citation type="journal article" date="2021" name="PeerJ">
        <title>Extensive microbial diversity within the chicken gut microbiome revealed by metagenomics and culture.</title>
        <authorList>
            <person name="Gilroy R."/>
            <person name="Ravi A."/>
            <person name="Getino M."/>
            <person name="Pursley I."/>
            <person name="Horton D.L."/>
            <person name="Alikhan N.F."/>
            <person name="Baker D."/>
            <person name="Gharbi K."/>
            <person name="Hall N."/>
            <person name="Watson M."/>
            <person name="Adriaenssens E.M."/>
            <person name="Foster-Nyarko E."/>
            <person name="Jarju S."/>
            <person name="Secka A."/>
            <person name="Antonio M."/>
            <person name="Oren A."/>
            <person name="Chaudhuri R.R."/>
            <person name="La Ragione R."/>
            <person name="Hildebrand F."/>
            <person name="Pallen M.J."/>
        </authorList>
    </citation>
    <scope>NUCLEOTIDE SEQUENCE</scope>
    <source>
        <strain evidence="9">G3-8215</strain>
    </source>
</reference>
<comment type="similarity">
    <text evidence="2">Belongs to the glycosyl hydrolase 29 family.</text>
</comment>
<keyword evidence="4 7" id="KW-0732">Signal</keyword>
<evidence type="ECO:0000313" key="9">
    <source>
        <dbReference type="EMBL" id="MBO8482539.1"/>
    </source>
</evidence>
<dbReference type="GO" id="GO:0005764">
    <property type="term" value="C:lysosome"/>
    <property type="evidence" value="ECO:0007669"/>
    <property type="project" value="TreeGrafter"/>
</dbReference>
<evidence type="ECO:0000313" key="10">
    <source>
        <dbReference type="Proteomes" id="UP000725002"/>
    </source>
</evidence>
<dbReference type="InterPro" id="IPR057739">
    <property type="entry name" value="Glyco_hydro_29_N"/>
</dbReference>
<dbReference type="InterPro" id="IPR017853">
    <property type="entry name" value="GH"/>
</dbReference>
<comment type="caution">
    <text evidence="9">The sequence shown here is derived from an EMBL/GenBank/DDBJ whole genome shotgun (WGS) entry which is preliminary data.</text>
</comment>
<dbReference type="EC" id="3.2.1.51" evidence="3"/>
<reference evidence="9" key="1">
    <citation type="submission" date="2020-10" db="EMBL/GenBank/DDBJ databases">
        <authorList>
            <person name="Gilroy R."/>
        </authorList>
    </citation>
    <scope>NUCLEOTIDE SEQUENCE</scope>
    <source>
        <strain evidence="9">G3-8215</strain>
    </source>
</reference>
<feature type="chain" id="PRO_5037531753" description="alpha-L-fucosidase" evidence="7">
    <location>
        <begin position="24"/>
        <end position="450"/>
    </location>
</feature>
<comment type="function">
    <text evidence="1">Alpha-L-fucosidase is responsible for hydrolyzing the alpha-1,6-linked fucose joined to the reducing-end N-acetylglucosamine of the carbohydrate moieties of glycoproteins.</text>
</comment>
<dbReference type="SUPFAM" id="SSF51445">
    <property type="entry name" value="(Trans)glycosidases"/>
    <property type="match status" value="1"/>
</dbReference>
<evidence type="ECO:0000256" key="7">
    <source>
        <dbReference type="SAM" id="SignalP"/>
    </source>
</evidence>
<dbReference type="PANTHER" id="PTHR10030:SF37">
    <property type="entry name" value="ALPHA-L-FUCOSIDASE-RELATED"/>
    <property type="match status" value="1"/>
</dbReference>
<dbReference type="SMART" id="SM00812">
    <property type="entry name" value="Alpha_L_fucos"/>
    <property type="match status" value="1"/>
</dbReference>
<keyword evidence="5" id="KW-0378">Hydrolase</keyword>
<evidence type="ECO:0000256" key="1">
    <source>
        <dbReference type="ARBA" id="ARBA00004071"/>
    </source>
</evidence>
<dbReference type="PANTHER" id="PTHR10030">
    <property type="entry name" value="ALPHA-L-FUCOSIDASE"/>
    <property type="match status" value="1"/>
</dbReference>
<accession>A0A940DPZ1</accession>
<dbReference type="Gene3D" id="3.20.20.80">
    <property type="entry name" value="Glycosidases"/>
    <property type="match status" value="1"/>
</dbReference>
<gene>
    <name evidence="9" type="ORF">IAB75_00230</name>
</gene>
<evidence type="ECO:0000256" key="3">
    <source>
        <dbReference type="ARBA" id="ARBA00012662"/>
    </source>
</evidence>
<dbReference type="Pfam" id="PF01120">
    <property type="entry name" value="Alpha_L_fucos"/>
    <property type="match status" value="1"/>
</dbReference>
<feature type="domain" description="Glycoside hydrolase family 29 N-terminal" evidence="8">
    <location>
        <begin position="28"/>
        <end position="332"/>
    </location>
</feature>
<dbReference type="GO" id="GO:0016139">
    <property type="term" value="P:glycoside catabolic process"/>
    <property type="evidence" value="ECO:0007669"/>
    <property type="project" value="TreeGrafter"/>
</dbReference>
<name>A0A940DPZ1_9BACT</name>
<feature type="signal peptide" evidence="7">
    <location>
        <begin position="1"/>
        <end position="23"/>
    </location>
</feature>
<proteinExistence type="inferred from homology"/>
<organism evidence="9 10">
    <name type="scientific">Candidatus Cryptobacteroides avicola</name>
    <dbReference type="NCBI Taxonomy" id="2840757"/>
    <lineage>
        <taxon>Bacteria</taxon>
        <taxon>Pseudomonadati</taxon>
        <taxon>Bacteroidota</taxon>
        <taxon>Bacteroidia</taxon>
        <taxon>Bacteroidales</taxon>
        <taxon>Candidatus Cryptobacteroides</taxon>
    </lineage>
</organism>